<dbReference type="InterPro" id="IPR002178">
    <property type="entry name" value="PTS_EIIA_type-2_dom"/>
</dbReference>
<accession>A0A511ZH13</accession>
<dbReference type="PANTHER" id="PTHR47738:SF2">
    <property type="entry name" value="PTS SYSTEM FRUCTOSE-LIKE EIIA COMPONENT"/>
    <property type="match status" value="1"/>
</dbReference>
<evidence type="ECO:0000256" key="5">
    <source>
        <dbReference type="ARBA" id="ARBA00022683"/>
    </source>
</evidence>
<reference evidence="7 8" key="1">
    <citation type="submission" date="2019-07" db="EMBL/GenBank/DDBJ databases">
        <title>Whole genome shotgun sequence of Oceanobacillus sojae NBRC 105379.</title>
        <authorList>
            <person name="Hosoyama A."/>
            <person name="Uohara A."/>
            <person name="Ohji S."/>
            <person name="Ichikawa N."/>
        </authorList>
    </citation>
    <scope>NUCLEOTIDE SEQUENCE [LARGE SCALE GENOMIC DNA]</scope>
    <source>
        <strain evidence="7 8">NBRC 105379</strain>
    </source>
</reference>
<dbReference type="InterPro" id="IPR051541">
    <property type="entry name" value="PTS_SugarTrans_NitroReg"/>
</dbReference>
<evidence type="ECO:0000256" key="4">
    <source>
        <dbReference type="ARBA" id="ARBA00022679"/>
    </source>
</evidence>
<evidence type="ECO:0000256" key="1">
    <source>
        <dbReference type="ARBA" id="ARBA00022448"/>
    </source>
</evidence>
<feature type="domain" description="PTS EIIA type-2" evidence="6">
    <location>
        <begin position="4"/>
        <end position="147"/>
    </location>
</feature>
<dbReference type="SUPFAM" id="SSF55804">
    <property type="entry name" value="Phoshotransferase/anion transport protein"/>
    <property type="match status" value="1"/>
</dbReference>
<dbReference type="CDD" id="cd00211">
    <property type="entry name" value="PTS_IIA_fru"/>
    <property type="match status" value="1"/>
</dbReference>
<organism evidence="7 8">
    <name type="scientific">Oceanobacillus sojae</name>
    <dbReference type="NCBI Taxonomy" id="582851"/>
    <lineage>
        <taxon>Bacteria</taxon>
        <taxon>Bacillati</taxon>
        <taxon>Bacillota</taxon>
        <taxon>Bacilli</taxon>
        <taxon>Bacillales</taxon>
        <taxon>Bacillaceae</taxon>
        <taxon>Oceanobacillus</taxon>
    </lineage>
</organism>
<dbReference type="Gene3D" id="3.40.930.10">
    <property type="entry name" value="Mannitol-specific EII, Chain A"/>
    <property type="match status" value="1"/>
</dbReference>
<keyword evidence="2" id="KW-0597">Phosphoprotein</keyword>
<dbReference type="RefSeq" id="WP_147209747.1">
    <property type="nucleotide sequence ID" value="NZ_BJYM01000005.1"/>
</dbReference>
<dbReference type="AlphaFoldDB" id="A0A511ZH13"/>
<gene>
    <name evidence="7" type="ORF">OSO01_14510</name>
</gene>
<dbReference type="Pfam" id="PF00359">
    <property type="entry name" value="PTS_EIIA_2"/>
    <property type="match status" value="1"/>
</dbReference>
<keyword evidence="1" id="KW-0813">Transport</keyword>
<sequence>MKFEQLFSRNRVLFEYELTKHELIKKMCVAFFEDGIVSNLEQFELDIYKREEEYSTYVGHGIAIPHAISKQVKEAGICFLKLEHNLSYGEREEDVRLVFMLAIPENSSENHLRILSSLAKNLMKEDFRKLLEYSNDIDDFYRAIKTIQ</sequence>
<dbReference type="InterPro" id="IPR016152">
    <property type="entry name" value="PTrfase/Anion_transptr"/>
</dbReference>
<evidence type="ECO:0000256" key="3">
    <source>
        <dbReference type="ARBA" id="ARBA00022597"/>
    </source>
</evidence>
<dbReference type="PROSITE" id="PS51094">
    <property type="entry name" value="PTS_EIIA_TYPE_2"/>
    <property type="match status" value="1"/>
</dbReference>
<name>A0A511ZH13_9BACI</name>
<dbReference type="PROSITE" id="PS00372">
    <property type="entry name" value="PTS_EIIA_TYPE_2_HIS"/>
    <property type="match status" value="1"/>
</dbReference>
<dbReference type="OrthoDB" id="95460at2"/>
<dbReference type="EMBL" id="BJYM01000005">
    <property type="protein sequence ID" value="GEN86712.1"/>
    <property type="molecule type" value="Genomic_DNA"/>
</dbReference>
<dbReference type="GO" id="GO:0016020">
    <property type="term" value="C:membrane"/>
    <property type="evidence" value="ECO:0007669"/>
    <property type="project" value="InterPro"/>
</dbReference>
<evidence type="ECO:0000313" key="7">
    <source>
        <dbReference type="EMBL" id="GEN86712.1"/>
    </source>
</evidence>
<keyword evidence="8" id="KW-1185">Reference proteome</keyword>
<dbReference type="InterPro" id="IPR004715">
    <property type="entry name" value="PTS_IIA_fruc"/>
</dbReference>
<evidence type="ECO:0000259" key="6">
    <source>
        <dbReference type="PROSITE" id="PS51094"/>
    </source>
</evidence>
<keyword evidence="5" id="KW-0598">Phosphotransferase system</keyword>
<dbReference type="GO" id="GO:0009401">
    <property type="term" value="P:phosphoenolpyruvate-dependent sugar phosphotransferase system"/>
    <property type="evidence" value="ECO:0007669"/>
    <property type="project" value="UniProtKB-KW"/>
</dbReference>
<evidence type="ECO:0000313" key="8">
    <source>
        <dbReference type="Proteomes" id="UP000321558"/>
    </source>
</evidence>
<keyword evidence="4" id="KW-0808">Transferase</keyword>
<dbReference type="Proteomes" id="UP000321558">
    <property type="component" value="Unassembled WGS sequence"/>
</dbReference>
<protein>
    <submittedName>
        <fullName evidence="7">PTS fructose transporter subunit IIA</fullName>
    </submittedName>
</protein>
<proteinExistence type="predicted"/>
<dbReference type="GO" id="GO:0008982">
    <property type="term" value="F:protein-N(PI)-phosphohistidine-sugar phosphotransferase activity"/>
    <property type="evidence" value="ECO:0007669"/>
    <property type="project" value="InterPro"/>
</dbReference>
<evidence type="ECO:0000256" key="2">
    <source>
        <dbReference type="ARBA" id="ARBA00022553"/>
    </source>
</evidence>
<keyword evidence="3" id="KW-0762">Sugar transport</keyword>
<dbReference type="NCBIfam" id="TIGR00848">
    <property type="entry name" value="fruA"/>
    <property type="match status" value="1"/>
</dbReference>
<dbReference type="PANTHER" id="PTHR47738">
    <property type="entry name" value="PTS SYSTEM FRUCTOSE-LIKE EIIA COMPONENT-RELATED"/>
    <property type="match status" value="1"/>
</dbReference>
<comment type="caution">
    <text evidence="7">The sequence shown here is derived from an EMBL/GenBank/DDBJ whole genome shotgun (WGS) entry which is preliminary data.</text>
</comment>